<keyword evidence="2" id="KW-1185">Reference proteome</keyword>
<name>A0ABU2RZY1_9ACTN</name>
<dbReference type="EMBL" id="JAVREV010000003">
    <property type="protein sequence ID" value="MDT0442326.1"/>
    <property type="molecule type" value="Genomic_DNA"/>
</dbReference>
<sequence>MPEYYYSNTSVTTELTGNAGTGDTTIVVASASGYPAQFPYVVALDYETDAEELVLVTAAAGTTWTVTRAFGGTSAQAHSAGAVVKHVVNAVDLQDFRAHQDASAGVHGVTGAVVGTSDTQTLSNKTLTSPVITAAQINGADLDGTLQGNPTLDGAPEFTGAPVFVGGEEFTDAAAFEAATGELALQVRVTGDTAARVQFSADGILAWGDGTAAADTVLYRLSDALLGTTSRIRVIRPSVESDALATRVGEDTNSRFILSADGRMLWGTGAAGADTTLYRSDANLLATDDRFVAQVETMPNPTIASGFTANASVGRRTCGVYYVTVLVTNNVSRPASGAGNIDDVLMCTLPSGWRPPAQTSASWSNGITSGEGRVDESGQMVLRTAMPNSTIGIGTNILCSLSWVG</sequence>
<dbReference type="RefSeq" id="WP_311616762.1">
    <property type="nucleotide sequence ID" value="NZ_JAVREV010000003.1"/>
</dbReference>
<evidence type="ECO:0000313" key="1">
    <source>
        <dbReference type="EMBL" id="MDT0442326.1"/>
    </source>
</evidence>
<evidence type="ECO:0000313" key="2">
    <source>
        <dbReference type="Proteomes" id="UP001183615"/>
    </source>
</evidence>
<gene>
    <name evidence="1" type="ORF">RM779_06910</name>
</gene>
<accession>A0ABU2RZY1</accession>
<dbReference type="Proteomes" id="UP001183615">
    <property type="component" value="Unassembled WGS sequence"/>
</dbReference>
<comment type="caution">
    <text evidence="1">The sequence shown here is derived from an EMBL/GenBank/DDBJ whole genome shotgun (WGS) entry which is preliminary data.</text>
</comment>
<protein>
    <submittedName>
        <fullName evidence="1">Uncharacterized protein</fullName>
    </submittedName>
</protein>
<proteinExistence type="predicted"/>
<reference evidence="2" key="1">
    <citation type="submission" date="2023-07" db="EMBL/GenBank/DDBJ databases">
        <title>30 novel species of actinomycetes from the DSMZ collection.</title>
        <authorList>
            <person name="Nouioui I."/>
        </authorList>
    </citation>
    <scope>NUCLEOTIDE SEQUENCE [LARGE SCALE GENOMIC DNA]</scope>
    <source>
        <strain evidence="2">DSM 41886</strain>
    </source>
</reference>
<organism evidence="1 2">
    <name type="scientific">Streptomyces johnsoniae</name>
    <dbReference type="NCBI Taxonomy" id="3075532"/>
    <lineage>
        <taxon>Bacteria</taxon>
        <taxon>Bacillati</taxon>
        <taxon>Actinomycetota</taxon>
        <taxon>Actinomycetes</taxon>
        <taxon>Kitasatosporales</taxon>
        <taxon>Streptomycetaceae</taxon>
        <taxon>Streptomyces</taxon>
    </lineage>
</organism>